<feature type="signal peptide" evidence="2">
    <location>
        <begin position="1"/>
        <end position="23"/>
    </location>
</feature>
<evidence type="ECO:0000256" key="1">
    <source>
        <dbReference type="SAM" id="MobiDB-lite"/>
    </source>
</evidence>
<evidence type="ECO:0000256" key="2">
    <source>
        <dbReference type="SAM" id="SignalP"/>
    </source>
</evidence>
<dbReference type="KEGG" id="aiq:Azoinq_02565"/>
<feature type="region of interest" description="Disordered" evidence="1">
    <location>
        <begin position="176"/>
        <end position="212"/>
    </location>
</feature>
<proteinExistence type="predicted"/>
<gene>
    <name evidence="3" type="primary">tssJ</name>
    <name evidence="3" type="ORF">Azoinq_02565</name>
</gene>
<sequence length="212" mass="22755">MRIKAFGASAIATIGSLFLFGCAATPTKYQIKTSGDPVINRDTTGKPLSVVVRLYQLKDSAEFSKLTFATAASGRSDAELLGADLVDRSETVVVPGVQRVDAGTLGTDTKYVGIVGYFRRPDRHFWRYLVKADDVRRNGLTFTVKDCYIELSGIKPVLLPSQPANAKPECIDPNAPVVTGSDGVPVQSSATNSGRSKAKKRLHKHKAAPAAF</sequence>
<evidence type="ECO:0000313" key="3">
    <source>
        <dbReference type="EMBL" id="QWT49514.1"/>
    </source>
</evidence>
<feature type="chain" id="PRO_5037194918" evidence="2">
    <location>
        <begin position="24"/>
        <end position="212"/>
    </location>
</feature>
<dbReference type="AlphaFoldDB" id="A0A975SPF7"/>
<dbReference type="Pfam" id="PF12790">
    <property type="entry name" value="T6SS-SciN"/>
    <property type="match status" value="1"/>
</dbReference>
<dbReference type="PANTHER" id="PTHR37625:SF4">
    <property type="entry name" value="OUTER MEMBRANE LIPOPROTEIN"/>
    <property type="match status" value="1"/>
</dbReference>
<accession>A0A975SPF7</accession>
<reference evidence="3" key="1">
    <citation type="submission" date="2020-11" db="EMBL/GenBank/DDBJ databases">
        <title>Azospira inquinata sp. nov.</title>
        <authorList>
            <person name="Moe W.M."/>
            <person name="Mikes M.C."/>
        </authorList>
    </citation>
    <scope>NUCLEOTIDE SEQUENCE</scope>
    <source>
        <strain evidence="3">Azo-3</strain>
    </source>
</reference>
<protein>
    <submittedName>
        <fullName evidence="3">Type VI secretion system lipoprotein TssJ</fullName>
    </submittedName>
</protein>
<dbReference type="NCBIfam" id="TIGR03352">
    <property type="entry name" value="VI_chp_3"/>
    <property type="match status" value="1"/>
</dbReference>
<keyword evidence="2" id="KW-0732">Signal</keyword>
<dbReference type="Proteomes" id="UP000683428">
    <property type="component" value="Chromosome"/>
</dbReference>
<keyword evidence="4" id="KW-1185">Reference proteome</keyword>
<organism evidence="3 4">
    <name type="scientific">Azospira inquinata</name>
    <dbReference type="NCBI Taxonomy" id="2785627"/>
    <lineage>
        <taxon>Bacteria</taxon>
        <taxon>Pseudomonadati</taxon>
        <taxon>Pseudomonadota</taxon>
        <taxon>Betaproteobacteria</taxon>
        <taxon>Rhodocyclales</taxon>
        <taxon>Rhodocyclaceae</taxon>
        <taxon>Azospira</taxon>
    </lineage>
</organism>
<evidence type="ECO:0000313" key="4">
    <source>
        <dbReference type="Proteomes" id="UP000683428"/>
    </source>
</evidence>
<dbReference type="PROSITE" id="PS51257">
    <property type="entry name" value="PROKAR_LIPOPROTEIN"/>
    <property type="match status" value="1"/>
</dbReference>
<dbReference type="InterPro" id="IPR017734">
    <property type="entry name" value="T6SS_SciN"/>
</dbReference>
<name>A0A975SPF7_9RHOO</name>
<dbReference type="RefSeq" id="WP_216126804.1">
    <property type="nucleotide sequence ID" value="NZ_CP064782.1"/>
</dbReference>
<feature type="compositionally biased region" description="Polar residues" evidence="1">
    <location>
        <begin position="186"/>
        <end position="195"/>
    </location>
</feature>
<dbReference type="PANTHER" id="PTHR37625">
    <property type="entry name" value="OUTER MEMBRANE LIPOPROTEIN-RELATED"/>
    <property type="match status" value="1"/>
</dbReference>
<dbReference type="EMBL" id="CP064782">
    <property type="protein sequence ID" value="QWT49514.1"/>
    <property type="molecule type" value="Genomic_DNA"/>
</dbReference>
<feature type="compositionally biased region" description="Basic residues" evidence="1">
    <location>
        <begin position="196"/>
        <end position="212"/>
    </location>
</feature>
<keyword evidence="3" id="KW-0449">Lipoprotein</keyword>